<dbReference type="EMBL" id="JASATX010000001">
    <property type="protein sequence ID" value="MDI2097354.1"/>
    <property type="molecule type" value="Genomic_DNA"/>
</dbReference>
<dbReference type="InterPro" id="IPR050312">
    <property type="entry name" value="IolE/XylAMocC-like"/>
</dbReference>
<organism evidence="3 4">
    <name type="scientific">Ruicaihuangia caeni</name>
    <dbReference type="NCBI Taxonomy" id="3042517"/>
    <lineage>
        <taxon>Bacteria</taxon>
        <taxon>Bacillati</taxon>
        <taxon>Actinomycetota</taxon>
        <taxon>Actinomycetes</taxon>
        <taxon>Micrococcales</taxon>
        <taxon>Microbacteriaceae</taxon>
        <taxon>Ruicaihuangia</taxon>
    </lineage>
</organism>
<sequence>MISLGMSTSCVYPRGPEHAFQLARQAGYDGLEVMVTNDPVTQDADALNALAERFGMPILSIHAPVLLLTTFVWGRDPQVKLEKSAELAAKVGADTVVVHPPFRWQAGYARNFERIVRETAAASGVEIAVENMFPWKVRGSSVKAYAPSPDPTDMDCDAMTLDFSHAALSGAGSLELARRMGDRLRHIHLCDGSGSMDEGRVFDEHLVPGAGHEPVAEVLKMLIDSGWNGSIVAEVNTRKARTESEQLDLLIATRLFASRIIGRRRPSIRARARRAVASLRR</sequence>
<keyword evidence="1" id="KW-0119">Carbohydrate metabolism</keyword>
<protein>
    <submittedName>
        <fullName evidence="3">Sugar phosphate isomerase/epimerase</fullName>
    </submittedName>
</protein>
<evidence type="ECO:0000313" key="3">
    <source>
        <dbReference type="EMBL" id="MDI2097354.1"/>
    </source>
</evidence>
<accession>A0AAW6T4S7</accession>
<evidence type="ECO:0000313" key="4">
    <source>
        <dbReference type="Proteomes" id="UP001321506"/>
    </source>
</evidence>
<dbReference type="GO" id="GO:0016853">
    <property type="term" value="F:isomerase activity"/>
    <property type="evidence" value="ECO:0007669"/>
    <property type="project" value="UniProtKB-KW"/>
</dbReference>
<dbReference type="Gene3D" id="3.20.20.150">
    <property type="entry name" value="Divalent-metal-dependent TIM barrel enzymes"/>
    <property type="match status" value="1"/>
</dbReference>
<keyword evidence="3" id="KW-0413">Isomerase</keyword>
<feature type="domain" description="Xylose isomerase-like TIM barrel" evidence="2">
    <location>
        <begin position="20"/>
        <end position="242"/>
    </location>
</feature>
<reference evidence="3 4" key="1">
    <citation type="submission" date="2023-04" db="EMBL/GenBank/DDBJ databases">
        <title>Klugiella caeni sp. nov. isolated from the sludge of biochemical tank.</title>
        <authorList>
            <person name="Geng K."/>
        </authorList>
    </citation>
    <scope>NUCLEOTIDE SEQUENCE [LARGE SCALE GENOMIC DNA]</scope>
    <source>
        <strain evidence="3 4">YN-L-19</strain>
    </source>
</reference>
<proteinExistence type="predicted"/>
<dbReference type="PANTHER" id="PTHR12110">
    <property type="entry name" value="HYDROXYPYRUVATE ISOMERASE"/>
    <property type="match status" value="1"/>
</dbReference>
<dbReference type="InterPro" id="IPR013022">
    <property type="entry name" value="Xyl_isomerase-like_TIM-brl"/>
</dbReference>
<dbReference type="PANTHER" id="PTHR12110:SF47">
    <property type="match status" value="1"/>
</dbReference>
<keyword evidence="4" id="KW-1185">Reference proteome</keyword>
<evidence type="ECO:0000256" key="1">
    <source>
        <dbReference type="ARBA" id="ARBA00023277"/>
    </source>
</evidence>
<dbReference type="SUPFAM" id="SSF51658">
    <property type="entry name" value="Xylose isomerase-like"/>
    <property type="match status" value="1"/>
</dbReference>
<dbReference type="Proteomes" id="UP001321506">
    <property type="component" value="Unassembled WGS sequence"/>
</dbReference>
<dbReference type="Pfam" id="PF01261">
    <property type="entry name" value="AP_endonuc_2"/>
    <property type="match status" value="1"/>
</dbReference>
<gene>
    <name evidence="3" type="ORF">QF206_00015</name>
</gene>
<comment type="caution">
    <text evidence="3">The sequence shown here is derived from an EMBL/GenBank/DDBJ whole genome shotgun (WGS) entry which is preliminary data.</text>
</comment>
<name>A0AAW6T4S7_9MICO</name>
<dbReference type="InterPro" id="IPR036237">
    <property type="entry name" value="Xyl_isomerase-like_sf"/>
</dbReference>
<evidence type="ECO:0000259" key="2">
    <source>
        <dbReference type="Pfam" id="PF01261"/>
    </source>
</evidence>
<dbReference type="RefSeq" id="WP_281487156.1">
    <property type="nucleotide sequence ID" value="NZ_JASATX010000001.1"/>
</dbReference>
<dbReference type="AlphaFoldDB" id="A0AAW6T4S7"/>